<dbReference type="EMBL" id="JAAOCA010000020">
    <property type="protein sequence ID" value="MBD1600258.1"/>
    <property type="molecule type" value="Genomic_DNA"/>
</dbReference>
<reference evidence="1 2" key="1">
    <citation type="journal article" date="2020" name="Insects">
        <title>Bacteria Belonging to Pseudomonas typographi sp. nov. from the Bark Beetle Ips typographus Have Genomic Potential to Aid in the Host Ecology.</title>
        <authorList>
            <person name="Peral-Aranega E."/>
            <person name="Saati-Santamaria Z."/>
            <person name="Kolarik M."/>
            <person name="Rivas R."/>
            <person name="Garcia-Fraile P."/>
        </authorList>
    </citation>
    <scope>NUCLEOTIDE SEQUENCE [LARGE SCALE GENOMIC DNA]</scope>
    <source>
        <strain evidence="1 2">CA3A</strain>
    </source>
</reference>
<comment type="caution">
    <text evidence="1">The sequence shown here is derived from an EMBL/GenBank/DDBJ whole genome shotgun (WGS) entry which is preliminary data.</text>
</comment>
<dbReference type="Proteomes" id="UP000805841">
    <property type="component" value="Unassembled WGS sequence"/>
</dbReference>
<protein>
    <submittedName>
        <fullName evidence="1">Uncharacterized protein</fullName>
    </submittedName>
</protein>
<gene>
    <name evidence="1" type="ORF">HAQ05_16295</name>
</gene>
<sequence>MGIKTIGQSLVAKLGWAPKQASSSSLLLKKWLVTTKMCSKQYRQLELDMGRCRNAHAAFLRTGLSDVTACRWRVFNSQLLTLQSDLRITYSKASVADGDGVKRERLFSKLAKIEANCAILAGTNNRFVDQINDDHSLWRANCPKDGREVFALNKFELNTPQLEFLATEQKALGKLKMRCEVLKSGFSRIGQPSQCLLSWWDSLKDEVRTCRDQLAYDSEFVSEKWLKQELNVLDDAYTCLIENMARFSDENEELFQSDN</sequence>
<name>A0ABR7Z4I0_9PSED</name>
<organism evidence="1 2">
    <name type="scientific">Pseudomonas typographi</name>
    <dbReference type="NCBI Taxonomy" id="2715964"/>
    <lineage>
        <taxon>Bacteria</taxon>
        <taxon>Pseudomonadati</taxon>
        <taxon>Pseudomonadota</taxon>
        <taxon>Gammaproteobacteria</taxon>
        <taxon>Pseudomonadales</taxon>
        <taxon>Pseudomonadaceae</taxon>
        <taxon>Pseudomonas</taxon>
    </lineage>
</organism>
<accession>A0ABR7Z4I0</accession>
<evidence type="ECO:0000313" key="2">
    <source>
        <dbReference type="Proteomes" id="UP000805841"/>
    </source>
</evidence>
<dbReference type="RefSeq" id="WP_190422436.1">
    <property type="nucleotide sequence ID" value="NZ_JAAOCA010000020.1"/>
</dbReference>
<evidence type="ECO:0000313" key="1">
    <source>
        <dbReference type="EMBL" id="MBD1600258.1"/>
    </source>
</evidence>
<keyword evidence="2" id="KW-1185">Reference proteome</keyword>
<proteinExistence type="predicted"/>